<keyword evidence="1" id="KW-0812">Transmembrane</keyword>
<reference evidence="2 3" key="1">
    <citation type="submission" date="2020-08" db="EMBL/GenBank/DDBJ databases">
        <title>Sequencing the genomes of 1000 actinobacteria strains.</title>
        <authorList>
            <person name="Klenk H.-P."/>
        </authorList>
    </citation>
    <scope>NUCLEOTIDE SEQUENCE [LARGE SCALE GENOMIC DNA]</scope>
    <source>
        <strain evidence="2 3">DSM 43036</strain>
    </source>
</reference>
<sequence length="371" mass="38063">MTEVNKRDPSYQSVPIDRWVTLTLGAAGGIAINLASDRIGFPALASALVAAGALMAARWIRQRAPRTRLAKLAQYGSLVLALLLAIIVLVDSRAATYLLIVAVGLVMLAVLMTSDPLSATFVVLGVGFVGAGVAVAGYGASVIQRSVALGLGALSIGLLGVVAGLAIGGLATKCTSALLGASSFAIAGIGIFLLANGYWGFSLAALDAGLVGLLAANAMLWYSEWLDSGELDDEEEFVSVLDTLPLDLAVVFAIFAVPLAGIFSALLVGIGVAHAPGSPEIGWPLISIGVFQMALLICAPLRPAWTGVTLLMGSVVSLFGAVIAFSARRTVLTVSLVALGVALAGIGAKMIMVMQWLKRVVAWLLSPSSRP</sequence>
<keyword evidence="1" id="KW-1133">Transmembrane helix</keyword>
<comment type="caution">
    <text evidence="2">The sequence shown here is derived from an EMBL/GenBank/DDBJ whole genome shotgun (WGS) entry which is preliminary data.</text>
</comment>
<evidence type="ECO:0000313" key="2">
    <source>
        <dbReference type="EMBL" id="MBB5115437.1"/>
    </source>
</evidence>
<feature type="transmembrane region" description="Helical" evidence="1">
    <location>
        <begin position="147"/>
        <end position="170"/>
    </location>
</feature>
<dbReference type="GeneID" id="300295797"/>
<dbReference type="RefSeq" id="WP_184687089.1">
    <property type="nucleotide sequence ID" value="NZ_JACHJC010000001.1"/>
</dbReference>
<feature type="transmembrane region" description="Helical" evidence="1">
    <location>
        <begin position="308"/>
        <end position="325"/>
    </location>
</feature>
<protein>
    <submittedName>
        <fullName evidence="2">Uncharacterized protein</fullName>
    </submittedName>
</protein>
<feature type="transmembrane region" description="Helical" evidence="1">
    <location>
        <begin position="41"/>
        <end position="60"/>
    </location>
</feature>
<keyword evidence="1" id="KW-0472">Membrane</keyword>
<gene>
    <name evidence="2" type="ORF">FHU28_005276</name>
</gene>
<feature type="transmembrane region" description="Helical" evidence="1">
    <location>
        <begin position="121"/>
        <end position="141"/>
    </location>
</feature>
<evidence type="ECO:0000256" key="1">
    <source>
        <dbReference type="SAM" id="Phobius"/>
    </source>
</evidence>
<evidence type="ECO:0000313" key="3">
    <source>
        <dbReference type="Proteomes" id="UP000618986"/>
    </source>
</evidence>
<dbReference type="Proteomes" id="UP000618986">
    <property type="component" value="Unassembled WGS sequence"/>
</dbReference>
<proteinExistence type="predicted"/>
<name>A0ABR6MJI0_MICEC</name>
<keyword evidence="3" id="KW-1185">Reference proteome</keyword>
<accession>A0ABR6MJI0</accession>
<feature type="transmembrane region" description="Helical" evidence="1">
    <location>
        <begin position="177"/>
        <end position="195"/>
    </location>
</feature>
<dbReference type="EMBL" id="JACHJC010000001">
    <property type="protein sequence ID" value="MBB5115437.1"/>
    <property type="molecule type" value="Genomic_DNA"/>
</dbReference>
<feature type="transmembrane region" description="Helical" evidence="1">
    <location>
        <begin position="72"/>
        <end position="90"/>
    </location>
</feature>
<organism evidence="2 3">
    <name type="scientific">Micromonospora echinospora</name>
    <name type="common">Micromonospora purpurea</name>
    <dbReference type="NCBI Taxonomy" id="1877"/>
    <lineage>
        <taxon>Bacteria</taxon>
        <taxon>Bacillati</taxon>
        <taxon>Actinomycetota</taxon>
        <taxon>Actinomycetes</taxon>
        <taxon>Micromonosporales</taxon>
        <taxon>Micromonosporaceae</taxon>
        <taxon>Micromonospora</taxon>
    </lineage>
</organism>
<feature type="transmembrane region" description="Helical" evidence="1">
    <location>
        <begin position="248"/>
        <end position="275"/>
    </location>
</feature>
<feature type="transmembrane region" description="Helical" evidence="1">
    <location>
        <begin position="281"/>
        <end position="301"/>
    </location>
</feature>
<feature type="transmembrane region" description="Helical" evidence="1">
    <location>
        <begin position="96"/>
        <end position="114"/>
    </location>
</feature>
<feature type="transmembrane region" description="Helical" evidence="1">
    <location>
        <begin position="331"/>
        <end position="351"/>
    </location>
</feature>